<evidence type="ECO:0000313" key="3">
    <source>
        <dbReference type="Proteomes" id="UP000243847"/>
    </source>
</evidence>
<sequence length="275" mass="29958">MNLIIRCVVITAVYAAPALFFAEVVLKHTTNQTGFTLETIFYGLVLGAVLGWLMASSAGMRTARLEMLDEIKQINQELTWQNARIQSELWLDQKSLALTLHNDVQATLLAAALKLKAALDRGEKTANNSLPEIRELISRSINFGEYHSRNTTLDAVIERINNNWAGLITMDVAVSPETLRAIENDFVGLGVLEDVLSEFQNNSLKHGAATKTTAQLTMPDTGILHVVLANNGTPLSKENSSGLGSAFINSVALEYSLETVQGGVQLILQLPLEGK</sequence>
<keyword evidence="1" id="KW-0472">Membrane</keyword>
<dbReference type="AlphaFoldDB" id="A0A173LVW0"/>
<reference evidence="2 3" key="1">
    <citation type="journal article" date="2016" name="Genome Announc.">
        <title>Complete Genome Sequence of Aurantimicrobium minutum Type Strain KNCT, a Planktonic Ultramicrobacterium Isolated from River Water.</title>
        <authorList>
            <person name="Nakai R."/>
            <person name="Fujisawa T."/>
            <person name="Nakamura Y."/>
            <person name="Nishide H."/>
            <person name="Uchiyama I."/>
            <person name="Baba T."/>
            <person name="Toyoda A."/>
            <person name="Fujiyama A."/>
            <person name="Naganuma T."/>
            <person name="Niki H."/>
        </authorList>
    </citation>
    <scope>NUCLEOTIDE SEQUENCE [LARGE SCALE GENOMIC DNA]</scope>
    <source>
        <strain evidence="2 3">KNC</strain>
    </source>
</reference>
<organism evidence="2 3">
    <name type="scientific">Aurantimicrobium minutum</name>
    <dbReference type="NCBI Taxonomy" id="708131"/>
    <lineage>
        <taxon>Bacteria</taxon>
        <taxon>Bacillati</taxon>
        <taxon>Actinomycetota</taxon>
        <taxon>Actinomycetes</taxon>
        <taxon>Micrococcales</taxon>
        <taxon>Microbacteriaceae</taxon>
        <taxon>Aurantimicrobium</taxon>
    </lineage>
</organism>
<gene>
    <name evidence="2" type="ORF">AUMI_14460</name>
</gene>
<keyword evidence="1" id="KW-1133">Transmembrane helix</keyword>
<keyword evidence="2" id="KW-0418">Kinase</keyword>
<dbReference type="KEGG" id="amin:AUMI_14460"/>
<dbReference type="GO" id="GO:0016301">
    <property type="term" value="F:kinase activity"/>
    <property type="evidence" value="ECO:0007669"/>
    <property type="project" value="UniProtKB-KW"/>
</dbReference>
<proteinExistence type="predicted"/>
<evidence type="ECO:0000256" key="1">
    <source>
        <dbReference type="SAM" id="Phobius"/>
    </source>
</evidence>
<feature type="transmembrane region" description="Helical" evidence="1">
    <location>
        <begin position="39"/>
        <end position="58"/>
    </location>
</feature>
<name>A0A173LVW0_9MICO</name>
<dbReference type="Proteomes" id="UP000243847">
    <property type="component" value="Chromosome sequence1"/>
</dbReference>
<keyword evidence="2" id="KW-0808">Transferase</keyword>
<keyword evidence="1" id="KW-0812">Transmembrane</keyword>
<evidence type="ECO:0000313" key="2">
    <source>
        <dbReference type="EMBL" id="BAU98988.1"/>
    </source>
</evidence>
<protein>
    <submittedName>
        <fullName evidence="2">Two-component histidine kinase</fullName>
    </submittedName>
</protein>
<accession>A0A173LVW0</accession>
<dbReference type="EMBL" id="AP017457">
    <property type="protein sequence ID" value="BAU98988.1"/>
    <property type="molecule type" value="Genomic_DNA"/>
</dbReference>